<sequence>MADERFYLIYQEASDEECLLTIQPYSDETALGEAIQELQMKQVEEYTIIKGRKMAATLRLTVELTEVEESKKK</sequence>
<keyword evidence="2" id="KW-1185">Reference proteome</keyword>
<name>A0A3M8BW13_9BACL</name>
<reference evidence="1 2" key="1">
    <citation type="submission" date="2018-10" db="EMBL/GenBank/DDBJ databases">
        <title>Phylogenomics of Brevibacillus.</title>
        <authorList>
            <person name="Dunlap C."/>
        </authorList>
    </citation>
    <scope>NUCLEOTIDE SEQUENCE [LARGE SCALE GENOMIC DNA]</scope>
    <source>
        <strain evidence="1 2">JCM 12215</strain>
    </source>
</reference>
<evidence type="ECO:0000313" key="2">
    <source>
        <dbReference type="Proteomes" id="UP000282028"/>
    </source>
</evidence>
<evidence type="ECO:0000313" key="1">
    <source>
        <dbReference type="EMBL" id="RNB67539.1"/>
    </source>
</evidence>
<organism evidence="1 2">
    <name type="scientific">Brevibacillus invocatus</name>
    <dbReference type="NCBI Taxonomy" id="173959"/>
    <lineage>
        <taxon>Bacteria</taxon>
        <taxon>Bacillati</taxon>
        <taxon>Bacillota</taxon>
        <taxon>Bacilli</taxon>
        <taxon>Bacillales</taxon>
        <taxon>Paenibacillaceae</taxon>
        <taxon>Brevibacillus</taxon>
    </lineage>
</organism>
<dbReference type="AlphaFoldDB" id="A0A3M8BW13"/>
<dbReference type="EMBL" id="RHHR01000051">
    <property type="protein sequence ID" value="RNB67539.1"/>
    <property type="molecule type" value="Genomic_DNA"/>
</dbReference>
<proteinExistence type="predicted"/>
<dbReference type="Proteomes" id="UP000282028">
    <property type="component" value="Unassembled WGS sequence"/>
</dbReference>
<comment type="caution">
    <text evidence="1">The sequence shown here is derived from an EMBL/GenBank/DDBJ whole genome shotgun (WGS) entry which is preliminary data.</text>
</comment>
<protein>
    <submittedName>
        <fullName evidence="1">Uncharacterized protein</fullName>
    </submittedName>
</protein>
<accession>A0A3M8BW13</accession>
<gene>
    <name evidence="1" type="ORF">EDM52_22270</name>
</gene>
<dbReference type="OrthoDB" id="2473813at2"/>